<reference evidence="2 3" key="1">
    <citation type="submission" date="2021-11" db="EMBL/GenBank/DDBJ databases">
        <title>Draft genome sequence of Paenibacillus profundus YoMME, a new Gram-positive bacteria with exoelectrogenic properties.</title>
        <authorList>
            <person name="Hubenova Y."/>
            <person name="Hubenova E."/>
            <person name="Manasiev Y."/>
            <person name="Peykov S."/>
            <person name="Mitov M."/>
        </authorList>
    </citation>
    <scope>NUCLEOTIDE SEQUENCE [LARGE SCALE GENOMIC DNA]</scope>
    <source>
        <strain evidence="2 3">YoMME</strain>
    </source>
</reference>
<feature type="transmembrane region" description="Helical" evidence="1">
    <location>
        <begin position="20"/>
        <end position="40"/>
    </location>
</feature>
<feature type="transmembrane region" description="Helical" evidence="1">
    <location>
        <begin position="60"/>
        <end position="80"/>
    </location>
</feature>
<keyword evidence="1" id="KW-0472">Membrane</keyword>
<keyword evidence="1" id="KW-1133">Transmembrane helix</keyword>
<organism evidence="2 3">
    <name type="scientific">Paenibacillus profundus</name>
    <dbReference type="NCBI Taxonomy" id="1173085"/>
    <lineage>
        <taxon>Bacteria</taxon>
        <taxon>Bacillati</taxon>
        <taxon>Bacillota</taxon>
        <taxon>Bacilli</taxon>
        <taxon>Bacillales</taxon>
        <taxon>Paenibacillaceae</taxon>
        <taxon>Paenibacillus</taxon>
    </lineage>
</organism>
<dbReference type="EMBL" id="JAJNBZ010000005">
    <property type="protein sequence ID" value="MCE5169481.1"/>
    <property type="molecule type" value="Genomic_DNA"/>
</dbReference>
<accession>A0ABS8YBU2</accession>
<evidence type="ECO:0000256" key="1">
    <source>
        <dbReference type="SAM" id="Phobius"/>
    </source>
</evidence>
<feature type="transmembrane region" description="Helical" evidence="1">
    <location>
        <begin position="229"/>
        <end position="250"/>
    </location>
</feature>
<keyword evidence="1" id="KW-0812">Transmembrane</keyword>
<comment type="caution">
    <text evidence="2">The sequence shown here is derived from an EMBL/GenBank/DDBJ whole genome shotgun (WGS) entry which is preliminary data.</text>
</comment>
<feature type="transmembrane region" description="Helical" evidence="1">
    <location>
        <begin position="262"/>
        <end position="285"/>
    </location>
</feature>
<evidence type="ECO:0008006" key="4">
    <source>
        <dbReference type="Google" id="ProtNLM"/>
    </source>
</evidence>
<gene>
    <name evidence="2" type="ORF">LQV63_09170</name>
</gene>
<feature type="transmembrane region" description="Helical" evidence="1">
    <location>
        <begin position="148"/>
        <end position="168"/>
    </location>
</feature>
<dbReference type="Proteomes" id="UP001199916">
    <property type="component" value="Unassembled WGS sequence"/>
</dbReference>
<evidence type="ECO:0000313" key="3">
    <source>
        <dbReference type="Proteomes" id="UP001199916"/>
    </source>
</evidence>
<feature type="transmembrane region" description="Helical" evidence="1">
    <location>
        <begin position="101"/>
        <end position="128"/>
    </location>
</feature>
<protein>
    <recommendedName>
        <fullName evidence="4">ABC transporter permease</fullName>
    </recommendedName>
</protein>
<proteinExistence type="predicted"/>
<feature type="transmembrane region" description="Helical" evidence="1">
    <location>
        <begin position="175"/>
        <end position="201"/>
    </location>
</feature>
<sequence>MSAVNNGFRWLTQWRIESRWLWRSPIWMALPLLFGAWLAGDLMKAALPQSQDLHLYVHDFHKVKHSLSLVIPIVLGILFVRRDIGKVSYEWMAALPGSSMVIWSAKWVAGFVYMSLFTVVMAVVYVYFAVSHGIETGIYMTHVWTFVSHYEMSYLITLVLGMALAACIRHRVVYLIGLCGWMFGTYFIDLVLLDILTLPFMRLLHLNQFNLSSSWQLEAWGEVWRRQEWLAFIIFAFAFVICLFVSAVAVHMRNQPGMQPLWWRRACWICIGLAVLAALPYGMLWNERYESLGTYKQETERYVEENAGEELERSSEMVFKAERTEIKVQADGDDSAVITTLLTGSLNKNADGTVPFTLDIPFRLQEVTVDGAPAEYDRQGTAVMVKTGKKANDRVSIAFRYDISGVQRLYSNGGEAITHALQDGTVLLNGNLAWYPIPGNHLMYGYANREIRVNRTRIAMQPQEFDVIVKGVERPVYATLAGEQADDGSWHFSSKQAKSVHLYAGYFIEIPIGRDGTRIVTTPSNRREAERMADQVDEAMSYFEEWLPVHPRVNQILYMPMRYLEQSIYGTEVSGNTMLISELKHHNLDNYQFVRIINSLLFGDDALNISLTYDEKPTFVMELRALFTVMHTRDKLGLDEQESQRSPYISFSKSFRGEEDNENVKRLVKLEGEFHAALDNGGANRLKKLLAEWYERFNGLHIDYYGNADYPPEKYPIITIDMLEQAWERVSDDE</sequence>
<evidence type="ECO:0000313" key="2">
    <source>
        <dbReference type="EMBL" id="MCE5169481.1"/>
    </source>
</evidence>
<keyword evidence="3" id="KW-1185">Reference proteome</keyword>
<name>A0ABS8YBU2_9BACL</name>